<dbReference type="Pfam" id="PF13578">
    <property type="entry name" value="Methyltransf_24"/>
    <property type="match status" value="1"/>
</dbReference>
<sequence length="259" mass="29838">MYRKVFPLLAYFRYWLTKEEKHSLQSPAVFQIYTGLKSFVQGRKQQDLDLEDLRKEFLSSKSLVPVLDLGAGSKKVNGKTRPISEVTRYSTSSRKFNQLYQYFVNLTPAKKVLELGTCMGINTRYLSRICKGDVFTFEGSEDLLNVAFEREKPQNLHTILGDIALTLPEFLKEHTPIDFALIDANHTYEGTINSYNLISQHLQASSIVAVADIYWSPEMRSAWEEIKSRKEVTLSLDFYECGILIFNYPGKKSHYVLSY</sequence>
<dbReference type="GO" id="GO:0008168">
    <property type="term" value="F:methyltransferase activity"/>
    <property type="evidence" value="ECO:0007669"/>
    <property type="project" value="UniProtKB-KW"/>
</dbReference>
<keyword evidence="2" id="KW-1185">Reference proteome</keyword>
<organism evidence="1 2">
    <name type="scientific">Algoriphagus ornithinivorans</name>
    <dbReference type="NCBI Taxonomy" id="226506"/>
    <lineage>
        <taxon>Bacteria</taxon>
        <taxon>Pseudomonadati</taxon>
        <taxon>Bacteroidota</taxon>
        <taxon>Cytophagia</taxon>
        <taxon>Cytophagales</taxon>
        <taxon>Cyclobacteriaceae</taxon>
        <taxon>Algoriphagus</taxon>
    </lineage>
</organism>
<gene>
    <name evidence="1" type="ORF">SAMN04488519_11447</name>
</gene>
<dbReference type="Proteomes" id="UP000199564">
    <property type="component" value="Unassembled WGS sequence"/>
</dbReference>
<keyword evidence="1" id="KW-0808">Transferase</keyword>
<name>A0A1I5JXD8_9BACT</name>
<dbReference type="SUPFAM" id="SSF53335">
    <property type="entry name" value="S-adenosyl-L-methionine-dependent methyltransferases"/>
    <property type="match status" value="1"/>
</dbReference>
<evidence type="ECO:0000313" key="2">
    <source>
        <dbReference type="Proteomes" id="UP000199564"/>
    </source>
</evidence>
<dbReference type="InterPro" id="IPR029063">
    <property type="entry name" value="SAM-dependent_MTases_sf"/>
</dbReference>
<dbReference type="Gene3D" id="3.40.50.150">
    <property type="entry name" value="Vaccinia Virus protein VP39"/>
    <property type="match status" value="1"/>
</dbReference>
<protein>
    <submittedName>
        <fullName evidence="1">Methyltransferase domain-containing protein</fullName>
    </submittedName>
</protein>
<evidence type="ECO:0000313" key="1">
    <source>
        <dbReference type="EMBL" id="SFO77474.1"/>
    </source>
</evidence>
<keyword evidence="1" id="KW-0489">Methyltransferase</keyword>
<dbReference type="AlphaFoldDB" id="A0A1I5JXD8"/>
<dbReference type="STRING" id="226506.SAMN04488519_11447"/>
<proteinExistence type="predicted"/>
<dbReference type="CDD" id="cd02440">
    <property type="entry name" value="AdoMet_MTases"/>
    <property type="match status" value="1"/>
</dbReference>
<dbReference type="GO" id="GO:0032259">
    <property type="term" value="P:methylation"/>
    <property type="evidence" value="ECO:0007669"/>
    <property type="project" value="UniProtKB-KW"/>
</dbReference>
<reference evidence="2" key="1">
    <citation type="submission" date="2016-10" db="EMBL/GenBank/DDBJ databases">
        <authorList>
            <person name="Varghese N."/>
            <person name="Submissions S."/>
        </authorList>
    </citation>
    <scope>NUCLEOTIDE SEQUENCE [LARGE SCALE GENOMIC DNA]</scope>
    <source>
        <strain evidence="2">DSM 15282</strain>
    </source>
</reference>
<accession>A0A1I5JXD8</accession>
<dbReference type="RefSeq" id="WP_091655637.1">
    <property type="nucleotide sequence ID" value="NZ_FOVW01000014.1"/>
</dbReference>
<dbReference type="EMBL" id="FOVW01000014">
    <property type="protein sequence ID" value="SFO77474.1"/>
    <property type="molecule type" value="Genomic_DNA"/>
</dbReference>